<dbReference type="Pfam" id="PF22645">
    <property type="entry name" value="GKRP_SIS_N"/>
    <property type="match status" value="1"/>
</dbReference>
<dbReference type="PANTHER" id="PTHR10088:SF4">
    <property type="entry name" value="GLUCOKINASE REGULATORY PROTEIN"/>
    <property type="match status" value="1"/>
</dbReference>
<dbReference type="GO" id="GO:0019899">
    <property type="term" value="F:enzyme binding"/>
    <property type="evidence" value="ECO:0007669"/>
    <property type="project" value="TreeGrafter"/>
</dbReference>
<dbReference type="GO" id="GO:0004857">
    <property type="term" value="F:enzyme inhibitor activity"/>
    <property type="evidence" value="ECO:0007669"/>
    <property type="project" value="TreeGrafter"/>
</dbReference>
<dbReference type="GO" id="GO:0005829">
    <property type="term" value="C:cytosol"/>
    <property type="evidence" value="ECO:0007669"/>
    <property type="project" value="TreeGrafter"/>
</dbReference>
<dbReference type="InterPro" id="IPR005486">
    <property type="entry name" value="Glucokinase_regulatory_CS"/>
</dbReference>
<dbReference type="GO" id="GO:0030246">
    <property type="term" value="F:carbohydrate binding"/>
    <property type="evidence" value="ECO:0007669"/>
    <property type="project" value="TreeGrafter"/>
</dbReference>
<dbReference type="FunFam" id="3.40.50.12620:FF:000001">
    <property type="entry name" value="Glucokinase regulatory protein"/>
    <property type="match status" value="1"/>
</dbReference>
<dbReference type="PROSITE" id="PS01272">
    <property type="entry name" value="GCKR"/>
    <property type="match status" value="1"/>
</dbReference>
<dbReference type="InterPro" id="IPR046348">
    <property type="entry name" value="SIS_dom_sf"/>
</dbReference>
<dbReference type="Gene3D" id="1.10.8.1080">
    <property type="match status" value="1"/>
</dbReference>
<dbReference type="GeneTree" id="ENSGT00390000005345"/>
<reference evidence="4" key="1">
    <citation type="submission" date="2025-08" db="UniProtKB">
        <authorList>
            <consortium name="Ensembl"/>
        </authorList>
    </citation>
    <scope>IDENTIFICATION</scope>
</reference>
<dbReference type="SUPFAM" id="SSF53697">
    <property type="entry name" value="SIS domain"/>
    <property type="match status" value="2"/>
</dbReference>
<dbReference type="GO" id="GO:1901135">
    <property type="term" value="P:carbohydrate derivative metabolic process"/>
    <property type="evidence" value="ECO:0007669"/>
    <property type="project" value="InterPro"/>
</dbReference>
<dbReference type="Gene3D" id="3.40.50.12620">
    <property type="match status" value="1"/>
</dbReference>
<protein>
    <submittedName>
        <fullName evidence="4">Glucokinase regulator</fullName>
    </submittedName>
</protein>
<dbReference type="GO" id="GO:0005654">
    <property type="term" value="C:nucleoplasm"/>
    <property type="evidence" value="ECO:0007669"/>
    <property type="project" value="TreeGrafter"/>
</dbReference>
<dbReference type="Pfam" id="PF20741">
    <property type="entry name" value="GKRP-like_C"/>
    <property type="match status" value="1"/>
</dbReference>
<accession>S4RZH9</accession>
<dbReference type="STRING" id="7757.ENSPMAP00000010620"/>
<evidence type="ECO:0000259" key="3">
    <source>
        <dbReference type="PROSITE" id="PS51464"/>
    </source>
</evidence>
<dbReference type="GO" id="GO:0009750">
    <property type="term" value="P:response to fructose"/>
    <property type="evidence" value="ECO:0007669"/>
    <property type="project" value="TreeGrafter"/>
</dbReference>
<feature type="domain" description="SIS" evidence="3">
    <location>
        <begin position="73"/>
        <end position="267"/>
    </location>
</feature>
<dbReference type="InterPro" id="IPR040190">
    <property type="entry name" value="MURQ/GCKR"/>
</dbReference>
<name>S4RZH9_PETMA</name>
<keyword evidence="1" id="KW-0119">Carbohydrate metabolism</keyword>
<dbReference type="OMA" id="WESADYE"/>
<dbReference type="PANTHER" id="PTHR10088">
    <property type="entry name" value="GLUCOKINASE REGULATORY PROTEIN"/>
    <property type="match status" value="1"/>
</dbReference>
<sequence>EMAALEDLVPHTERANPRTHGLDTASPSQLVQLLQECDLEIFQRDDKATAAEEHMTLFGESTIRLMTDVAAQAKIILENPENNAIVLSGCGTSGRLAFLVAKSFNKLLQDCGRSPCYTYVIAGGDKALITSQEAQEDQPELGSQQLREVTMDKKMILFIGITCGLSAPFVAGQLDMCLADPGRFTAVLLGFNPLSLARTTKVEGWHSSFAQVAERIHSRSISTATSFLLNPLVGAEALTGSTRMKGGSATKVVLETVFLAAHTALNAGVAVSPSCVRECLLSYEAVHKTTYACSPSIAELVHRCGTSLQQAGHLYYLGWGTLGIVAMIDASECPPTFGAEDINDVRAFLHGGYQTLGIKEGDVSSKGQQFFLSHEDFKKNILPCLTDWDTVILIFTGDDDQLEVRCFAETIRARSPHISAIVHASSEQHLRGELESLFATIVKVTWPTISSHKMDHYLKVHKRYAIKKLIISFIFLKAITLLIMKTVMPIARVVNDNGFTTADDVLQKFTGQPRKECLKALLRCIYETEEISEETSNADISRHIQVIAHKEKVVPTAMVALLCDCSVTEARRLLSERRVIRDAIEHCL</sequence>
<evidence type="ECO:0000313" key="4">
    <source>
        <dbReference type="Ensembl" id="ENSPMAP00000010620.1"/>
    </source>
</evidence>
<dbReference type="Pfam" id="PF22198">
    <property type="entry name" value="GKRP_SIS_2"/>
    <property type="match status" value="1"/>
</dbReference>
<dbReference type="HOGENOM" id="CLU_031122_0_0_1"/>
<dbReference type="GO" id="GO:0042593">
    <property type="term" value="P:glucose homeostasis"/>
    <property type="evidence" value="ECO:0007669"/>
    <property type="project" value="TreeGrafter"/>
</dbReference>
<dbReference type="Ensembl" id="ENSPMAT00000010666.1">
    <property type="protein sequence ID" value="ENSPMAP00000010620.1"/>
    <property type="gene ID" value="ENSPMAG00000009651.1"/>
</dbReference>
<dbReference type="AlphaFoldDB" id="S4RZH9"/>
<evidence type="ECO:0000256" key="1">
    <source>
        <dbReference type="ARBA" id="ARBA00023277"/>
    </source>
</evidence>
<dbReference type="InterPro" id="IPR054017">
    <property type="entry name" value="GKRP_SIS_2"/>
</dbReference>
<dbReference type="GO" id="GO:0070095">
    <property type="term" value="F:fructose-6-phosphate binding"/>
    <property type="evidence" value="ECO:0007669"/>
    <property type="project" value="TreeGrafter"/>
</dbReference>
<dbReference type="Gene3D" id="3.40.50.10490">
    <property type="entry name" value="Glucose-6-phosphate isomerase like protein, domain 1"/>
    <property type="match status" value="1"/>
</dbReference>
<organism evidence="4">
    <name type="scientific">Petromyzon marinus</name>
    <name type="common">Sea lamprey</name>
    <dbReference type="NCBI Taxonomy" id="7757"/>
    <lineage>
        <taxon>Eukaryota</taxon>
        <taxon>Metazoa</taxon>
        <taxon>Chordata</taxon>
        <taxon>Craniata</taxon>
        <taxon>Vertebrata</taxon>
        <taxon>Cyclostomata</taxon>
        <taxon>Hyperoartia</taxon>
        <taxon>Petromyzontiformes</taxon>
        <taxon>Petromyzontidae</taxon>
        <taxon>Petromyzon</taxon>
    </lineage>
</organism>
<dbReference type="PROSITE" id="PS51464">
    <property type="entry name" value="SIS"/>
    <property type="match status" value="2"/>
</dbReference>
<dbReference type="InterPro" id="IPR001347">
    <property type="entry name" value="SIS_dom"/>
</dbReference>
<proteinExistence type="predicted"/>
<feature type="region of interest" description="Disordered" evidence="2">
    <location>
        <begin position="1"/>
        <end position="23"/>
    </location>
</feature>
<feature type="domain" description="SIS" evidence="3">
    <location>
        <begin position="304"/>
        <end position="469"/>
    </location>
</feature>
<reference evidence="4" key="2">
    <citation type="submission" date="2025-09" db="UniProtKB">
        <authorList>
            <consortium name="Ensembl"/>
        </authorList>
    </citation>
    <scope>IDENTIFICATION</scope>
</reference>
<evidence type="ECO:0000256" key="2">
    <source>
        <dbReference type="SAM" id="MobiDB-lite"/>
    </source>
</evidence>